<name>A0AAD7CGY5_MYCRO</name>
<keyword evidence="3" id="KW-1185">Reference proteome</keyword>
<comment type="caution">
    <text evidence="2">The sequence shown here is derived from an EMBL/GenBank/DDBJ whole genome shotgun (WGS) entry which is preliminary data.</text>
</comment>
<accession>A0AAD7CGY5</accession>
<dbReference type="EMBL" id="JARKIE010000382">
    <property type="protein sequence ID" value="KAJ7648404.1"/>
    <property type="molecule type" value="Genomic_DNA"/>
</dbReference>
<sequence>MCLVQEKQGTLTFDPKIPGTAHATRAVRTDPGKEIRTRSVRIVREGGSGAARSRGKRPCAGARHLRRTARCTPSEAPAHGRLRALRGPIASTPQRQLHPKTKKGNFTRNEAGRDRTHRLGGAVLSASMRAGSGFGRTRSRRPALHAARRHGWKGREARTRYAIWYRGALRVGLGRAQAEEGGNGNVGPVTVIRDA</sequence>
<proteinExistence type="predicted"/>
<protein>
    <submittedName>
        <fullName evidence="2">Uncharacterized protein</fullName>
    </submittedName>
</protein>
<evidence type="ECO:0000313" key="2">
    <source>
        <dbReference type="EMBL" id="KAJ7648404.1"/>
    </source>
</evidence>
<evidence type="ECO:0000256" key="1">
    <source>
        <dbReference type="SAM" id="MobiDB-lite"/>
    </source>
</evidence>
<organism evidence="2 3">
    <name type="scientific">Mycena rosella</name>
    <name type="common">Pink bonnet</name>
    <name type="synonym">Agaricus rosellus</name>
    <dbReference type="NCBI Taxonomy" id="1033263"/>
    <lineage>
        <taxon>Eukaryota</taxon>
        <taxon>Fungi</taxon>
        <taxon>Dikarya</taxon>
        <taxon>Basidiomycota</taxon>
        <taxon>Agaricomycotina</taxon>
        <taxon>Agaricomycetes</taxon>
        <taxon>Agaricomycetidae</taxon>
        <taxon>Agaricales</taxon>
        <taxon>Marasmiineae</taxon>
        <taxon>Mycenaceae</taxon>
        <taxon>Mycena</taxon>
    </lineage>
</organism>
<evidence type="ECO:0000313" key="3">
    <source>
        <dbReference type="Proteomes" id="UP001221757"/>
    </source>
</evidence>
<reference evidence="2" key="1">
    <citation type="submission" date="2023-03" db="EMBL/GenBank/DDBJ databases">
        <title>Massive genome expansion in bonnet fungi (Mycena s.s.) driven by repeated elements and novel gene families across ecological guilds.</title>
        <authorList>
            <consortium name="Lawrence Berkeley National Laboratory"/>
            <person name="Harder C.B."/>
            <person name="Miyauchi S."/>
            <person name="Viragh M."/>
            <person name="Kuo A."/>
            <person name="Thoen E."/>
            <person name="Andreopoulos B."/>
            <person name="Lu D."/>
            <person name="Skrede I."/>
            <person name="Drula E."/>
            <person name="Henrissat B."/>
            <person name="Morin E."/>
            <person name="Kohler A."/>
            <person name="Barry K."/>
            <person name="LaButti K."/>
            <person name="Morin E."/>
            <person name="Salamov A."/>
            <person name="Lipzen A."/>
            <person name="Mereny Z."/>
            <person name="Hegedus B."/>
            <person name="Baldrian P."/>
            <person name="Stursova M."/>
            <person name="Weitz H."/>
            <person name="Taylor A."/>
            <person name="Grigoriev I.V."/>
            <person name="Nagy L.G."/>
            <person name="Martin F."/>
            <person name="Kauserud H."/>
        </authorList>
    </citation>
    <scope>NUCLEOTIDE SEQUENCE</scope>
    <source>
        <strain evidence="2">CBHHK067</strain>
    </source>
</reference>
<feature type="region of interest" description="Disordered" evidence="1">
    <location>
        <begin position="87"/>
        <end position="112"/>
    </location>
</feature>
<dbReference type="Proteomes" id="UP001221757">
    <property type="component" value="Unassembled WGS sequence"/>
</dbReference>
<dbReference type="AlphaFoldDB" id="A0AAD7CGY5"/>
<gene>
    <name evidence="2" type="ORF">B0H17DRAFT_1148084</name>
</gene>